<evidence type="ECO:0000313" key="4">
    <source>
        <dbReference type="Proteomes" id="UP000756132"/>
    </source>
</evidence>
<evidence type="ECO:0000256" key="1">
    <source>
        <dbReference type="SAM" id="MobiDB-lite"/>
    </source>
</evidence>
<reference evidence="3" key="1">
    <citation type="submission" date="2021-12" db="EMBL/GenBank/DDBJ databases">
        <authorList>
            <person name="Zaccaron A."/>
            <person name="Stergiopoulos I."/>
        </authorList>
    </citation>
    <scope>NUCLEOTIDE SEQUENCE</scope>
    <source>
        <strain evidence="3">Race5_Kim</strain>
    </source>
</reference>
<name>A0A9Q8PAP7_PASFU</name>
<protein>
    <submittedName>
        <fullName evidence="3">Uncharacterized protein</fullName>
    </submittedName>
</protein>
<reference evidence="3" key="2">
    <citation type="journal article" date="2022" name="Microb. Genom.">
        <title>A chromosome-scale genome assembly of the tomato pathogen Cladosporium fulvum reveals a compartmentalized genome architecture and the presence of a dispensable chromosome.</title>
        <authorList>
            <person name="Zaccaron A.Z."/>
            <person name="Chen L.H."/>
            <person name="Samaras A."/>
            <person name="Stergiopoulos I."/>
        </authorList>
    </citation>
    <scope>NUCLEOTIDE SEQUENCE</scope>
    <source>
        <strain evidence="3">Race5_Kim</strain>
    </source>
</reference>
<feature type="region of interest" description="Disordered" evidence="1">
    <location>
        <begin position="313"/>
        <end position="339"/>
    </location>
</feature>
<sequence length="339" mass="34448">MRFTETATLVVLAARAGLALQGEFKHVKALIVRNEEGKQGAPPSSYDATTTGGGDPSFKPHRRPGPKPPSYTSDDPSTAPPSYTPSDPSTRPPSYTSNDPSTGPPSYAVHVDPPTAPPSYTGGGGGGRGRTGPEPIPGFPYCIGQFAYEGCPYCPSWYPGPPPPAPPLDNPCQYGCDPQWCPWQCEVPPNPCSSSSSSSSGCFYPPVPCSSSSSSSCIQPPVPCSSNSDSDISSGCYVPPTPCPYDPSGSTDSSNCTPLCPLGQSTSSDGNCIPICDPGSSSSSYGCIPICPSDSSSSDEFCANILFPDSSAPGSDAAAPAGAGSPLGSITGILGGLGR</sequence>
<dbReference type="AlphaFoldDB" id="A0A9Q8PAP7"/>
<evidence type="ECO:0000313" key="3">
    <source>
        <dbReference type="EMBL" id="UJO18960.1"/>
    </source>
</evidence>
<dbReference type="EMBL" id="CP090168">
    <property type="protein sequence ID" value="UJO18960.1"/>
    <property type="molecule type" value="Genomic_DNA"/>
</dbReference>
<proteinExistence type="predicted"/>
<keyword evidence="4" id="KW-1185">Reference proteome</keyword>
<feature type="compositionally biased region" description="Gly residues" evidence="1">
    <location>
        <begin position="121"/>
        <end position="130"/>
    </location>
</feature>
<feature type="compositionally biased region" description="Low complexity" evidence="1">
    <location>
        <begin position="313"/>
        <end position="332"/>
    </location>
</feature>
<dbReference type="KEGG" id="ffu:CLAFUR5_07690"/>
<keyword evidence="2" id="KW-0732">Signal</keyword>
<accession>A0A9Q8PAP7</accession>
<feature type="region of interest" description="Disordered" evidence="1">
    <location>
        <begin position="35"/>
        <end position="132"/>
    </location>
</feature>
<dbReference type="RefSeq" id="XP_047763326.1">
    <property type="nucleotide sequence ID" value="XM_047906838.1"/>
</dbReference>
<organism evidence="3 4">
    <name type="scientific">Passalora fulva</name>
    <name type="common">Tomato leaf mold</name>
    <name type="synonym">Cladosporium fulvum</name>
    <dbReference type="NCBI Taxonomy" id="5499"/>
    <lineage>
        <taxon>Eukaryota</taxon>
        <taxon>Fungi</taxon>
        <taxon>Dikarya</taxon>
        <taxon>Ascomycota</taxon>
        <taxon>Pezizomycotina</taxon>
        <taxon>Dothideomycetes</taxon>
        <taxon>Dothideomycetidae</taxon>
        <taxon>Mycosphaerellales</taxon>
        <taxon>Mycosphaerellaceae</taxon>
        <taxon>Fulvia</taxon>
    </lineage>
</organism>
<feature type="signal peptide" evidence="2">
    <location>
        <begin position="1"/>
        <end position="19"/>
    </location>
</feature>
<gene>
    <name evidence="3" type="ORF">CLAFUR5_07690</name>
</gene>
<evidence type="ECO:0000256" key="2">
    <source>
        <dbReference type="SAM" id="SignalP"/>
    </source>
</evidence>
<feature type="chain" id="PRO_5040186054" evidence="2">
    <location>
        <begin position="20"/>
        <end position="339"/>
    </location>
</feature>
<feature type="compositionally biased region" description="Polar residues" evidence="1">
    <location>
        <begin position="84"/>
        <end position="101"/>
    </location>
</feature>
<dbReference type="Proteomes" id="UP000756132">
    <property type="component" value="Chromosome 6"/>
</dbReference>
<dbReference type="GeneID" id="71987568"/>